<dbReference type="SUPFAM" id="SSF158997">
    <property type="entry name" value="Trm112p-like"/>
    <property type="match status" value="1"/>
</dbReference>
<dbReference type="GO" id="GO:0008757">
    <property type="term" value="F:S-adenosylmethionine-dependent methyltransferase activity"/>
    <property type="evidence" value="ECO:0007669"/>
    <property type="project" value="InterPro"/>
</dbReference>
<evidence type="ECO:0000313" key="2">
    <source>
        <dbReference type="EMBL" id="KIX15294.1"/>
    </source>
</evidence>
<dbReference type="PANTHER" id="PTHR45445">
    <property type="match status" value="1"/>
</dbReference>
<dbReference type="Proteomes" id="UP000032233">
    <property type="component" value="Unassembled WGS sequence"/>
</dbReference>
<dbReference type="SUPFAM" id="SSF53335">
    <property type="entry name" value="S-adenosyl-L-methionine-dependent methyltransferases"/>
    <property type="match status" value="1"/>
</dbReference>
<protein>
    <submittedName>
        <fullName evidence="2">Type 11 methyltransferase</fullName>
    </submittedName>
</protein>
<sequence length="313" mass="35693">MKKWLTKELICPECLEQEVFLNLESQKENDQEIIEGNLICPQCGQQYTIHEGIAVVVPKKTLPITRESTGYGSFSMLSSYFWSHYSEFFNGPDATDAYKKWAAAFEPQNGWALDIGCSVGRLSFEMTKTHDRVVGIDTSLSFIRAARKLAAQKRLEFEMIMEGRITEKKSTSLPSEFNFDHTEFIVADATALPFPRERFATASSVNILEKVSDPALHLTEANRVMDKKNAQFLFSDPFSWDESVSSPDTWLGGRNQGPYKGYGMENICRLMEEDSGPFSPGFTIRQTGEVLWKIRKTRHLWEHITSQFILGKR</sequence>
<dbReference type="STRING" id="1429043.X474_03795"/>
<dbReference type="InterPro" id="IPR029063">
    <property type="entry name" value="SAM-dependent_MTases_sf"/>
</dbReference>
<proteinExistence type="predicted"/>
<comment type="caution">
    <text evidence="2">The sequence shown here is derived from an EMBL/GenBank/DDBJ whole genome shotgun (WGS) entry which is preliminary data.</text>
</comment>
<dbReference type="CDD" id="cd02440">
    <property type="entry name" value="AdoMet_MTases"/>
    <property type="match status" value="1"/>
</dbReference>
<dbReference type="InterPro" id="IPR013216">
    <property type="entry name" value="Methyltransf_11"/>
</dbReference>
<reference evidence="2 3" key="1">
    <citation type="submission" date="2013-11" db="EMBL/GenBank/DDBJ databases">
        <title>Metagenomic analysis of a methanogenic consortium involved in long chain n-alkane degradation.</title>
        <authorList>
            <person name="Davidova I.A."/>
            <person name="Callaghan A.V."/>
            <person name="Wawrik B."/>
            <person name="Pruitt S."/>
            <person name="Marks C."/>
            <person name="Duncan K.E."/>
            <person name="Suflita J.M."/>
        </authorList>
    </citation>
    <scope>NUCLEOTIDE SEQUENCE [LARGE SCALE GENOMIC DNA]</scope>
    <source>
        <strain evidence="2 3">SPR</strain>
    </source>
</reference>
<name>A0A0D2JAY8_9BACT</name>
<evidence type="ECO:0000313" key="3">
    <source>
        <dbReference type="Proteomes" id="UP000032233"/>
    </source>
</evidence>
<dbReference type="InParanoid" id="A0A0D2JAY8"/>
<gene>
    <name evidence="2" type="ORF">X474_03795</name>
</gene>
<dbReference type="GO" id="GO:0032259">
    <property type="term" value="P:methylation"/>
    <property type="evidence" value="ECO:0007669"/>
    <property type="project" value="UniProtKB-KW"/>
</dbReference>
<dbReference type="Gene3D" id="2.20.25.10">
    <property type="match status" value="1"/>
</dbReference>
<dbReference type="Pfam" id="PF08241">
    <property type="entry name" value="Methyltransf_11"/>
    <property type="match status" value="1"/>
</dbReference>
<dbReference type="AlphaFoldDB" id="A0A0D2JAY8"/>
<accession>A0A0D2JAY8</accession>
<organism evidence="2 3">
    <name type="scientific">Dethiosulfatarculus sandiegensis</name>
    <dbReference type="NCBI Taxonomy" id="1429043"/>
    <lineage>
        <taxon>Bacteria</taxon>
        <taxon>Pseudomonadati</taxon>
        <taxon>Thermodesulfobacteriota</taxon>
        <taxon>Desulfarculia</taxon>
        <taxon>Desulfarculales</taxon>
        <taxon>Desulfarculaceae</taxon>
        <taxon>Dethiosulfatarculus</taxon>
    </lineage>
</organism>
<dbReference type="RefSeq" id="WP_044346770.1">
    <property type="nucleotide sequence ID" value="NZ_AZAC01000003.1"/>
</dbReference>
<dbReference type="EMBL" id="AZAC01000003">
    <property type="protein sequence ID" value="KIX15294.1"/>
    <property type="molecule type" value="Genomic_DNA"/>
</dbReference>
<keyword evidence="2" id="KW-0489">Methyltransferase</keyword>
<dbReference type="OrthoDB" id="9768004at2"/>
<evidence type="ECO:0000259" key="1">
    <source>
        <dbReference type="Pfam" id="PF08241"/>
    </source>
</evidence>
<dbReference type="Gene3D" id="3.40.50.150">
    <property type="entry name" value="Vaccinia Virus protein VP39"/>
    <property type="match status" value="1"/>
</dbReference>
<dbReference type="PANTHER" id="PTHR45445:SF2">
    <property type="entry name" value="METHYLTRANSFERASE TYPE 11 DOMAIN-CONTAINING PROTEIN"/>
    <property type="match status" value="1"/>
</dbReference>
<keyword evidence="2" id="KW-0808">Transferase</keyword>
<feature type="domain" description="Methyltransferase type 11" evidence="1">
    <location>
        <begin position="113"/>
        <end position="226"/>
    </location>
</feature>
<keyword evidence="3" id="KW-1185">Reference proteome</keyword>